<reference evidence="8 9" key="1">
    <citation type="submission" date="2019-03" db="EMBL/GenBank/DDBJ databases">
        <title>Draft genome sequences of novel Actinobacteria.</title>
        <authorList>
            <person name="Sahin N."/>
            <person name="Ay H."/>
            <person name="Saygin H."/>
        </authorList>
    </citation>
    <scope>NUCLEOTIDE SEQUENCE [LARGE SCALE GENOMIC DNA]</scope>
    <source>
        <strain evidence="8 9">H3C3</strain>
    </source>
</reference>
<feature type="compositionally biased region" description="Basic and acidic residues" evidence="5">
    <location>
        <begin position="30"/>
        <end position="39"/>
    </location>
</feature>
<keyword evidence="4" id="KW-0804">Transcription</keyword>
<evidence type="ECO:0000313" key="9">
    <source>
        <dbReference type="Proteomes" id="UP000294513"/>
    </source>
</evidence>
<evidence type="ECO:0000256" key="4">
    <source>
        <dbReference type="ARBA" id="ARBA00023163"/>
    </source>
</evidence>
<dbReference type="GO" id="GO:0003677">
    <property type="term" value="F:DNA binding"/>
    <property type="evidence" value="ECO:0007669"/>
    <property type="project" value="InterPro"/>
</dbReference>
<gene>
    <name evidence="8" type="ORF">E1298_16145</name>
</gene>
<dbReference type="Gene3D" id="1.10.1740.10">
    <property type="match status" value="1"/>
</dbReference>
<dbReference type="PANTHER" id="PTHR43133">
    <property type="entry name" value="RNA POLYMERASE ECF-TYPE SIGMA FACTO"/>
    <property type="match status" value="1"/>
</dbReference>
<dbReference type="InterPro" id="IPR014284">
    <property type="entry name" value="RNA_pol_sigma-70_dom"/>
</dbReference>
<keyword evidence="2" id="KW-0805">Transcription regulation</keyword>
<dbReference type="InterPro" id="IPR039425">
    <property type="entry name" value="RNA_pol_sigma-70-like"/>
</dbReference>
<dbReference type="GO" id="GO:0006352">
    <property type="term" value="P:DNA-templated transcription initiation"/>
    <property type="evidence" value="ECO:0007669"/>
    <property type="project" value="InterPro"/>
</dbReference>
<dbReference type="PANTHER" id="PTHR43133:SF25">
    <property type="entry name" value="RNA POLYMERASE SIGMA FACTOR RFAY-RELATED"/>
    <property type="match status" value="1"/>
</dbReference>
<evidence type="ECO:0000259" key="6">
    <source>
        <dbReference type="Pfam" id="PF04542"/>
    </source>
</evidence>
<evidence type="ECO:0000256" key="1">
    <source>
        <dbReference type="ARBA" id="ARBA00010641"/>
    </source>
</evidence>
<feature type="region of interest" description="Disordered" evidence="5">
    <location>
        <begin position="1"/>
        <end position="55"/>
    </location>
</feature>
<dbReference type="EMBL" id="SMKU01000071">
    <property type="protein sequence ID" value="TDD87387.1"/>
    <property type="molecule type" value="Genomic_DNA"/>
</dbReference>
<proteinExistence type="inferred from homology"/>
<dbReference type="AlphaFoldDB" id="A0A4V2YWZ4"/>
<organism evidence="8 9">
    <name type="scientific">Actinomadura rubrisoli</name>
    <dbReference type="NCBI Taxonomy" id="2530368"/>
    <lineage>
        <taxon>Bacteria</taxon>
        <taxon>Bacillati</taxon>
        <taxon>Actinomycetota</taxon>
        <taxon>Actinomycetes</taxon>
        <taxon>Streptosporangiales</taxon>
        <taxon>Thermomonosporaceae</taxon>
        <taxon>Actinomadura</taxon>
    </lineage>
</organism>
<dbReference type="InterPro" id="IPR036388">
    <property type="entry name" value="WH-like_DNA-bd_sf"/>
</dbReference>
<dbReference type="Gene3D" id="1.10.10.10">
    <property type="entry name" value="Winged helix-like DNA-binding domain superfamily/Winged helix DNA-binding domain"/>
    <property type="match status" value="1"/>
</dbReference>
<dbReference type="OrthoDB" id="5518337at2"/>
<evidence type="ECO:0000256" key="5">
    <source>
        <dbReference type="SAM" id="MobiDB-lite"/>
    </source>
</evidence>
<protein>
    <submittedName>
        <fullName evidence="8">RNA polymerase sigma factor</fullName>
    </submittedName>
</protein>
<evidence type="ECO:0000259" key="7">
    <source>
        <dbReference type="Pfam" id="PF08281"/>
    </source>
</evidence>
<dbReference type="Pfam" id="PF04542">
    <property type="entry name" value="Sigma70_r2"/>
    <property type="match status" value="1"/>
</dbReference>
<dbReference type="SUPFAM" id="SSF88946">
    <property type="entry name" value="Sigma2 domain of RNA polymerase sigma factors"/>
    <property type="match status" value="1"/>
</dbReference>
<evidence type="ECO:0000313" key="8">
    <source>
        <dbReference type="EMBL" id="TDD87387.1"/>
    </source>
</evidence>
<feature type="compositionally biased region" description="Low complexity" evidence="5">
    <location>
        <begin position="40"/>
        <end position="55"/>
    </location>
</feature>
<evidence type="ECO:0000256" key="2">
    <source>
        <dbReference type="ARBA" id="ARBA00023015"/>
    </source>
</evidence>
<keyword evidence="3" id="KW-0731">Sigma factor</keyword>
<dbReference type="CDD" id="cd06171">
    <property type="entry name" value="Sigma70_r4"/>
    <property type="match status" value="1"/>
</dbReference>
<keyword evidence="9" id="KW-1185">Reference proteome</keyword>
<dbReference type="Pfam" id="PF08281">
    <property type="entry name" value="Sigma70_r4_2"/>
    <property type="match status" value="1"/>
</dbReference>
<comment type="similarity">
    <text evidence="1">Belongs to the sigma-70 factor family. ECF subfamily.</text>
</comment>
<name>A0A4V2YWZ4_9ACTN</name>
<dbReference type="NCBIfam" id="TIGR02937">
    <property type="entry name" value="sigma70-ECF"/>
    <property type="match status" value="1"/>
</dbReference>
<dbReference type="InterPro" id="IPR007627">
    <property type="entry name" value="RNA_pol_sigma70_r2"/>
</dbReference>
<dbReference type="GO" id="GO:0016987">
    <property type="term" value="F:sigma factor activity"/>
    <property type="evidence" value="ECO:0007669"/>
    <property type="project" value="UniProtKB-KW"/>
</dbReference>
<dbReference type="InterPro" id="IPR013249">
    <property type="entry name" value="RNA_pol_sigma70_r4_t2"/>
</dbReference>
<dbReference type="InterPro" id="IPR013324">
    <property type="entry name" value="RNA_pol_sigma_r3/r4-like"/>
</dbReference>
<evidence type="ECO:0000256" key="3">
    <source>
        <dbReference type="ARBA" id="ARBA00023082"/>
    </source>
</evidence>
<sequence length="234" mass="24834">MTNPPEVLHAGPHERRGRVTAPPDITAGRRSPDGGDPRAGDPAAGAPEAGAPEAGDDAAVLAASVRDGDRFTAVYDRHFDGVYRYVAGRLGPQAADDVVAETFLAAFRRRATFDAARGSVRPWLFGIATKLVAEHRRAEARRYRALTAVGAEPAEGGYEDRVLTSVTAEGMQPRLAKALGALARKDRDVVLLVALGQLSHQEVAQALAIPYGTVGSRLNRARRKLRASLGTEGP</sequence>
<dbReference type="Proteomes" id="UP000294513">
    <property type="component" value="Unassembled WGS sequence"/>
</dbReference>
<feature type="domain" description="RNA polymerase sigma-70 region 2" evidence="6">
    <location>
        <begin position="75"/>
        <end position="142"/>
    </location>
</feature>
<feature type="domain" description="RNA polymerase sigma factor 70 region 4 type 2" evidence="7">
    <location>
        <begin position="175"/>
        <end position="225"/>
    </location>
</feature>
<comment type="caution">
    <text evidence="8">The sequence shown here is derived from an EMBL/GenBank/DDBJ whole genome shotgun (WGS) entry which is preliminary data.</text>
</comment>
<accession>A0A4V2YWZ4</accession>
<dbReference type="InterPro" id="IPR013325">
    <property type="entry name" value="RNA_pol_sigma_r2"/>
</dbReference>
<dbReference type="SUPFAM" id="SSF88659">
    <property type="entry name" value="Sigma3 and sigma4 domains of RNA polymerase sigma factors"/>
    <property type="match status" value="1"/>
</dbReference>